<sequence>MVGVVVRGWSVCEVAGMWGWWTWWRKGGRRVGGWDAGVADVRGGRDAGTVDVRGGWDVGMAGVSGDRGVQVLGCGDGRRLRITQDARRDGCGSAGLPGSGAAWSGKPDRRSA</sequence>
<dbReference type="AlphaFoldDB" id="A0A419I1E6"/>
<organism evidence="2 3">
    <name type="scientific">Amycolatopsis panacis</name>
    <dbReference type="NCBI Taxonomy" id="2340917"/>
    <lineage>
        <taxon>Bacteria</taxon>
        <taxon>Bacillati</taxon>
        <taxon>Actinomycetota</taxon>
        <taxon>Actinomycetes</taxon>
        <taxon>Pseudonocardiales</taxon>
        <taxon>Pseudonocardiaceae</taxon>
        <taxon>Amycolatopsis</taxon>
    </lineage>
</organism>
<reference evidence="2 3" key="1">
    <citation type="submission" date="2018-09" db="EMBL/GenBank/DDBJ databases">
        <title>YIM PH 21725 draft genome.</title>
        <authorList>
            <person name="Miao C."/>
        </authorList>
    </citation>
    <scope>NUCLEOTIDE SEQUENCE [LARGE SCALE GENOMIC DNA]</scope>
    <source>
        <strain evidence="3">YIM PH21725</strain>
    </source>
</reference>
<proteinExistence type="predicted"/>
<dbReference type="EMBL" id="QZFV01000095">
    <property type="protein sequence ID" value="RJQ83571.1"/>
    <property type="molecule type" value="Genomic_DNA"/>
</dbReference>
<evidence type="ECO:0000313" key="3">
    <source>
        <dbReference type="Proteomes" id="UP000285112"/>
    </source>
</evidence>
<dbReference type="Proteomes" id="UP000285112">
    <property type="component" value="Unassembled WGS sequence"/>
</dbReference>
<gene>
    <name evidence="2" type="ORF">D5S19_19685</name>
</gene>
<evidence type="ECO:0000256" key="1">
    <source>
        <dbReference type="SAM" id="MobiDB-lite"/>
    </source>
</evidence>
<accession>A0A419I1E6</accession>
<name>A0A419I1E6_9PSEU</name>
<evidence type="ECO:0000313" key="2">
    <source>
        <dbReference type="EMBL" id="RJQ83571.1"/>
    </source>
</evidence>
<comment type="caution">
    <text evidence="2">The sequence shown here is derived from an EMBL/GenBank/DDBJ whole genome shotgun (WGS) entry which is preliminary data.</text>
</comment>
<keyword evidence="3" id="KW-1185">Reference proteome</keyword>
<protein>
    <submittedName>
        <fullName evidence="2">Uncharacterized protein</fullName>
    </submittedName>
</protein>
<feature type="region of interest" description="Disordered" evidence="1">
    <location>
        <begin position="88"/>
        <end position="112"/>
    </location>
</feature>